<comment type="caution">
    <text evidence="3">The sequence shown here is derived from an EMBL/GenBank/DDBJ whole genome shotgun (WGS) entry which is preliminary data.</text>
</comment>
<reference evidence="3 4" key="1">
    <citation type="submission" date="2019-03" db="EMBL/GenBank/DDBJ databases">
        <title>Genomic Encyclopedia of Type Strains, Phase IV (KMG-IV): sequencing the most valuable type-strain genomes for metagenomic binning, comparative biology and taxonomic classification.</title>
        <authorList>
            <person name="Goeker M."/>
        </authorList>
    </citation>
    <scope>NUCLEOTIDE SEQUENCE [LARGE SCALE GENOMIC DNA]</scope>
    <source>
        <strain evidence="3 4">DSM 2781</strain>
    </source>
</reference>
<dbReference type="Pfam" id="PF00460">
    <property type="entry name" value="Flg_bb_rod"/>
    <property type="match status" value="1"/>
</dbReference>
<dbReference type="InterPro" id="IPR001444">
    <property type="entry name" value="Flag_bb_rod_N"/>
</dbReference>
<keyword evidence="4" id="KW-1185">Reference proteome</keyword>
<protein>
    <submittedName>
        <fullName evidence="3">Flagellar basal-body rod protein FlgB</fullName>
    </submittedName>
</protein>
<dbReference type="NCBIfam" id="NF009270">
    <property type="entry name" value="PRK12627.1"/>
    <property type="match status" value="1"/>
</dbReference>
<evidence type="ECO:0000313" key="3">
    <source>
        <dbReference type="EMBL" id="TCP27663.1"/>
    </source>
</evidence>
<dbReference type="Proteomes" id="UP000295733">
    <property type="component" value="Unassembled WGS sequence"/>
</dbReference>
<keyword evidence="3" id="KW-0966">Cell projection</keyword>
<gene>
    <name evidence="3" type="ORF">EV656_101572</name>
</gene>
<keyword evidence="3" id="KW-0282">Flagellum</keyword>
<dbReference type="EMBL" id="SLXL01000001">
    <property type="protein sequence ID" value="TCP27663.1"/>
    <property type="molecule type" value="Genomic_DNA"/>
</dbReference>
<accession>A0A4R2NZC2</accession>
<feature type="domain" description="Flagellar basal body rod protein N-terminal" evidence="2">
    <location>
        <begin position="17"/>
        <end position="35"/>
    </location>
</feature>
<name>A0A4R2NZC2_RHOAD</name>
<proteinExistence type="predicted"/>
<dbReference type="GO" id="GO:0009425">
    <property type="term" value="C:bacterial-type flagellum basal body"/>
    <property type="evidence" value="ECO:0007669"/>
    <property type="project" value="UniProtKB-SubCell"/>
</dbReference>
<organism evidence="3 4">
    <name type="scientific">Rhodovulum adriaticum</name>
    <name type="common">Rhodopseudomonas adriatica</name>
    <dbReference type="NCBI Taxonomy" id="35804"/>
    <lineage>
        <taxon>Bacteria</taxon>
        <taxon>Pseudomonadati</taxon>
        <taxon>Pseudomonadota</taxon>
        <taxon>Alphaproteobacteria</taxon>
        <taxon>Rhodobacterales</taxon>
        <taxon>Paracoccaceae</taxon>
        <taxon>Rhodovulum</taxon>
    </lineage>
</organism>
<sequence length="125" mass="13225">MTEILHMAHALSRHAGARQTVIARNVANADTPGYRAQDLAPFADSYNAPDTLALRTTRSGHIGGAGSALALRIQAVDGPADPNGNTVSLPEEMLRAADTMRAHDLSLAVYRTALGVLRTSLGRPR</sequence>
<keyword evidence="3" id="KW-0969">Cilium</keyword>
<dbReference type="OrthoDB" id="9788334at2"/>
<dbReference type="RefSeq" id="WP_132599228.1">
    <property type="nucleotide sequence ID" value="NZ_NRRP01000004.1"/>
</dbReference>
<evidence type="ECO:0000259" key="2">
    <source>
        <dbReference type="Pfam" id="PF00460"/>
    </source>
</evidence>
<evidence type="ECO:0000256" key="1">
    <source>
        <dbReference type="ARBA" id="ARBA00004117"/>
    </source>
</evidence>
<evidence type="ECO:0000313" key="4">
    <source>
        <dbReference type="Proteomes" id="UP000295733"/>
    </source>
</evidence>
<dbReference type="AlphaFoldDB" id="A0A4R2NZC2"/>
<comment type="subcellular location">
    <subcellularLocation>
        <location evidence="1">Bacterial flagellum basal body</location>
    </subcellularLocation>
</comment>